<dbReference type="InterPro" id="IPR016155">
    <property type="entry name" value="Mopterin_synth/thiamin_S_b"/>
</dbReference>
<dbReference type="Gene3D" id="3.10.20.30">
    <property type="match status" value="1"/>
</dbReference>
<reference evidence="1 2" key="1">
    <citation type="submission" date="2020-12" db="EMBL/GenBank/DDBJ databases">
        <title>Microbacterium sp. HY060.</title>
        <authorList>
            <person name="Zhou J."/>
        </authorList>
    </citation>
    <scope>NUCLEOTIDE SEQUENCE [LARGE SCALE GENOMIC DNA]</scope>
    <source>
        <strain evidence="1 2">HY60</strain>
    </source>
</reference>
<dbReference type="InterPro" id="IPR010035">
    <property type="entry name" value="Thi_S"/>
</dbReference>
<name>A0ABX6YMY2_9MICO</name>
<accession>A0ABX6YMY2</accession>
<organism evidence="1 2">
    <name type="scientific">Paramicrobacterium chengjingii</name>
    <dbReference type="NCBI Taxonomy" id="2769067"/>
    <lineage>
        <taxon>Bacteria</taxon>
        <taxon>Bacillati</taxon>
        <taxon>Actinomycetota</taxon>
        <taxon>Actinomycetes</taxon>
        <taxon>Micrococcales</taxon>
        <taxon>Microbacteriaceae</taxon>
        <taxon>Paramicrobacterium</taxon>
    </lineage>
</organism>
<proteinExistence type="predicted"/>
<gene>
    <name evidence="1" type="primary">thiS</name>
    <name evidence="1" type="ORF">HCR76_05995</name>
</gene>
<sequence length="82" mass="8004">MTRTIDLTVNGDARAVASGASLRDLVAEVTGKPLGEGGSPADGSPLGIAAAIDGVVVPRSGWSACALESGQEIDIVTAVQGG</sequence>
<dbReference type="EMBL" id="CP061169">
    <property type="protein sequence ID" value="QPZ40208.1"/>
    <property type="molecule type" value="Genomic_DNA"/>
</dbReference>
<evidence type="ECO:0000313" key="1">
    <source>
        <dbReference type="EMBL" id="QPZ40208.1"/>
    </source>
</evidence>
<evidence type="ECO:0000313" key="2">
    <source>
        <dbReference type="Proteomes" id="UP000662814"/>
    </source>
</evidence>
<dbReference type="Pfam" id="PF02597">
    <property type="entry name" value="ThiS"/>
    <property type="match status" value="1"/>
</dbReference>
<keyword evidence="2" id="KW-1185">Reference proteome</keyword>
<dbReference type="InterPro" id="IPR003749">
    <property type="entry name" value="ThiS/MoaD-like"/>
</dbReference>
<dbReference type="CDD" id="cd00565">
    <property type="entry name" value="Ubl_ThiS"/>
    <property type="match status" value="1"/>
</dbReference>
<dbReference type="SUPFAM" id="SSF54285">
    <property type="entry name" value="MoaD/ThiS"/>
    <property type="match status" value="1"/>
</dbReference>
<dbReference type="NCBIfam" id="TIGR01683">
    <property type="entry name" value="thiS"/>
    <property type="match status" value="1"/>
</dbReference>
<dbReference type="InterPro" id="IPR012675">
    <property type="entry name" value="Beta-grasp_dom_sf"/>
</dbReference>
<protein>
    <submittedName>
        <fullName evidence="1">Sulfur carrier protein ThiS</fullName>
    </submittedName>
</protein>
<dbReference type="Proteomes" id="UP000662814">
    <property type="component" value="Chromosome"/>
</dbReference>